<dbReference type="AlphaFoldDB" id="A0A066ZR15"/>
<dbReference type="SUPFAM" id="SSF46565">
    <property type="entry name" value="Chaperone J-domain"/>
    <property type="match status" value="1"/>
</dbReference>
<proteinExistence type="predicted"/>
<dbReference type="InterPro" id="IPR008971">
    <property type="entry name" value="HSP40/DnaJ_pept-bd"/>
</dbReference>
<protein>
    <submittedName>
        <fullName evidence="5">Cytochrome C biogenesis protein</fullName>
    </submittedName>
</protein>
<dbReference type="Pfam" id="PF01556">
    <property type="entry name" value="DnaJ_C"/>
    <property type="match status" value="1"/>
</dbReference>
<dbReference type="FunFam" id="2.60.260.20:FF:000008">
    <property type="entry name" value="Curved DNA-binding protein"/>
    <property type="match status" value="1"/>
</dbReference>
<dbReference type="PANTHER" id="PTHR43096:SF52">
    <property type="entry name" value="DNAJ HOMOLOG 1, MITOCHONDRIAL-RELATED"/>
    <property type="match status" value="1"/>
</dbReference>
<keyword evidence="1" id="KW-0963">Cytoplasm</keyword>
<dbReference type="SUPFAM" id="SSF49493">
    <property type="entry name" value="HSP40/DnaJ peptide-binding domain"/>
    <property type="match status" value="2"/>
</dbReference>
<dbReference type="CDD" id="cd10747">
    <property type="entry name" value="DnaJ_C"/>
    <property type="match status" value="1"/>
</dbReference>
<dbReference type="Gene3D" id="1.10.287.110">
    <property type="entry name" value="DnaJ domain"/>
    <property type="match status" value="1"/>
</dbReference>
<organism evidence="5 6">
    <name type="scientific">Hydrogenovibrio marinus</name>
    <dbReference type="NCBI Taxonomy" id="28885"/>
    <lineage>
        <taxon>Bacteria</taxon>
        <taxon>Pseudomonadati</taxon>
        <taxon>Pseudomonadota</taxon>
        <taxon>Gammaproteobacteria</taxon>
        <taxon>Thiotrichales</taxon>
        <taxon>Piscirickettsiaceae</taxon>
        <taxon>Hydrogenovibrio</taxon>
    </lineage>
</organism>
<accession>A0A066ZR15</accession>
<evidence type="ECO:0000313" key="6">
    <source>
        <dbReference type="Proteomes" id="UP000027341"/>
    </source>
</evidence>
<dbReference type="Pfam" id="PF00226">
    <property type="entry name" value="DnaJ"/>
    <property type="match status" value="1"/>
</dbReference>
<evidence type="ECO:0000256" key="2">
    <source>
        <dbReference type="ARBA" id="ARBA00023125"/>
    </source>
</evidence>
<name>A0A066ZR15_HYDMR</name>
<dbReference type="PROSITE" id="PS00636">
    <property type="entry name" value="DNAJ_1"/>
    <property type="match status" value="1"/>
</dbReference>
<dbReference type="CDD" id="cd06257">
    <property type="entry name" value="DnaJ"/>
    <property type="match status" value="1"/>
</dbReference>
<keyword evidence="6" id="KW-1185">Reference proteome</keyword>
<dbReference type="InterPro" id="IPR002939">
    <property type="entry name" value="DnaJ_C"/>
</dbReference>
<dbReference type="InterPro" id="IPR036869">
    <property type="entry name" value="J_dom_sf"/>
</dbReference>
<dbReference type="GO" id="GO:0003677">
    <property type="term" value="F:DNA binding"/>
    <property type="evidence" value="ECO:0007669"/>
    <property type="project" value="UniProtKB-KW"/>
</dbReference>
<dbReference type="PANTHER" id="PTHR43096">
    <property type="entry name" value="DNAJ HOMOLOG 1, MITOCHONDRIAL-RELATED"/>
    <property type="match status" value="1"/>
</dbReference>
<dbReference type="GO" id="GO:0042026">
    <property type="term" value="P:protein refolding"/>
    <property type="evidence" value="ECO:0007669"/>
    <property type="project" value="TreeGrafter"/>
</dbReference>
<dbReference type="GO" id="GO:0051082">
    <property type="term" value="F:unfolded protein binding"/>
    <property type="evidence" value="ECO:0007669"/>
    <property type="project" value="InterPro"/>
</dbReference>
<dbReference type="SMART" id="SM00271">
    <property type="entry name" value="DnaJ"/>
    <property type="match status" value="1"/>
</dbReference>
<comment type="caution">
    <text evidence="5">The sequence shown here is derived from an EMBL/GenBank/DDBJ whole genome shotgun (WGS) entry which is preliminary data.</text>
</comment>
<dbReference type="Gene3D" id="2.60.260.20">
    <property type="entry name" value="Urease metallochaperone UreE, N-terminal domain"/>
    <property type="match status" value="2"/>
</dbReference>
<keyword evidence="2" id="KW-0238">DNA-binding</keyword>
<dbReference type="EMBL" id="JMIU01000001">
    <property type="protein sequence ID" value="KDN96228.1"/>
    <property type="molecule type" value="Genomic_DNA"/>
</dbReference>
<reference evidence="5 6" key="1">
    <citation type="submission" date="2014-04" db="EMBL/GenBank/DDBJ databases">
        <title>Draft genome sequence of Hydrogenovibrio marinus MH-110, a model organism for aerobic H2 metabolism.</title>
        <authorList>
            <person name="Cha H.J."/>
            <person name="Jo B.H."/>
            <person name="Hwang B.H."/>
        </authorList>
    </citation>
    <scope>NUCLEOTIDE SEQUENCE [LARGE SCALE GENOMIC DNA]</scope>
    <source>
        <strain evidence="5 6">MH-110</strain>
    </source>
</reference>
<evidence type="ECO:0000259" key="4">
    <source>
        <dbReference type="PROSITE" id="PS50076"/>
    </source>
</evidence>
<dbReference type="RefSeq" id="WP_029911967.1">
    <property type="nucleotide sequence ID" value="NZ_AP020335.1"/>
</dbReference>
<dbReference type="FunFam" id="2.60.260.20:FF:000013">
    <property type="entry name" value="DnaJ subfamily B member 11"/>
    <property type="match status" value="1"/>
</dbReference>
<dbReference type="Proteomes" id="UP000027341">
    <property type="component" value="Unassembled WGS sequence"/>
</dbReference>
<evidence type="ECO:0000256" key="1">
    <source>
        <dbReference type="ARBA" id="ARBA00022490"/>
    </source>
</evidence>
<sequence>MEYKDYYEILGVERSASEAEVKKAFRKLAAKYHPDKPSGDEAKFKEINEAYEVLGDKEKRQMYDQLGPNYHNGQNFQPPPGFDEMFGGFGGFGGAQGAGASGFSDFFDSLFGGGFQQTGGRGGFGGRHQQFQQKGEDQTVKVLVSLEDAVHGAEKSLTIQMPMQGRQGGFSHQPKSLKVRIPAGVKQGSRIRLTGQGLPGYGGGPNGDLYLEVDLQNHPLFKVDGDDVILNLPLTPWEAALGTKVEVPTLKGKVAMSIPAGTQSGAKLRIKGRGLGKAEKAGNQYVSIQIHTPPADTEEAKAFYEKMAETLPFNPRHHF</sequence>
<gene>
    <name evidence="5" type="ORF">EI16_08075</name>
</gene>
<feature type="domain" description="J" evidence="4">
    <location>
        <begin position="5"/>
        <end position="67"/>
    </location>
</feature>
<dbReference type="InterPro" id="IPR001623">
    <property type="entry name" value="DnaJ_domain"/>
</dbReference>
<evidence type="ECO:0000256" key="3">
    <source>
        <dbReference type="ARBA" id="ARBA00023186"/>
    </source>
</evidence>
<dbReference type="InterPro" id="IPR018253">
    <property type="entry name" value="DnaJ_domain_CS"/>
</dbReference>
<dbReference type="GO" id="GO:0005737">
    <property type="term" value="C:cytoplasm"/>
    <property type="evidence" value="ECO:0007669"/>
    <property type="project" value="TreeGrafter"/>
</dbReference>
<evidence type="ECO:0000313" key="5">
    <source>
        <dbReference type="EMBL" id="KDN96228.1"/>
    </source>
</evidence>
<keyword evidence="3" id="KW-0143">Chaperone</keyword>
<dbReference type="PRINTS" id="PR00625">
    <property type="entry name" value="JDOMAIN"/>
</dbReference>
<dbReference type="PROSITE" id="PS50076">
    <property type="entry name" value="DNAJ_2"/>
    <property type="match status" value="1"/>
</dbReference>
<dbReference type="STRING" id="28885.EI16_08075"/>